<keyword evidence="5" id="KW-1185">Reference proteome</keyword>
<dbReference type="Gene3D" id="3.40.50.720">
    <property type="entry name" value="NAD(P)-binding Rossmann-like Domain"/>
    <property type="match status" value="2"/>
</dbReference>
<protein>
    <submittedName>
        <fullName evidence="4">2-hydroxyacid dehydrogenase</fullName>
    </submittedName>
</protein>
<feature type="domain" description="D-isomer specific 2-hydroxyacid dehydrogenase NAD-binding" evidence="3">
    <location>
        <begin position="102"/>
        <end position="271"/>
    </location>
</feature>
<dbReference type="InterPro" id="IPR036291">
    <property type="entry name" value="NAD(P)-bd_dom_sf"/>
</dbReference>
<keyword evidence="2" id="KW-0520">NAD</keyword>
<gene>
    <name evidence="4" type="ORF">ACFSKV_06900</name>
</gene>
<dbReference type="SUPFAM" id="SSF51735">
    <property type="entry name" value="NAD(P)-binding Rossmann-fold domains"/>
    <property type="match status" value="1"/>
</dbReference>
<dbReference type="EMBL" id="JBHUIV010000010">
    <property type="protein sequence ID" value="MFD2201287.1"/>
    <property type="molecule type" value="Genomic_DNA"/>
</dbReference>
<evidence type="ECO:0000259" key="3">
    <source>
        <dbReference type="Pfam" id="PF02826"/>
    </source>
</evidence>
<name>A0ABW5B592_9BACT</name>
<dbReference type="RefSeq" id="WP_380801206.1">
    <property type="nucleotide sequence ID" value="NZ_JBHUIV010000010.1"/>
</dbReference>
<keyword evidence="1" id="KW-0560">Oxidoreductase</keyword>
<evidence type="ECO:0000256" key="1">
    <source>
        <dbReference type="ARBA" id="ARBA00023002"/>
    </source>
</evidence>
<dbReference type="Pfam" id="PF02826">
    <property type="entry name" value="2-Hacid_dh_C"/>
    <property type="match status" value="1"/>
</dbReference>
<dbReference type="SUPFAM" id="SSF52283">
    <property type="entry name" value="Formate/glycerate dehydrogenase catalytic domain-like"/>
    <property type="match status" value="1"/>
</dbReference>
<evidence type="ECO:0000313" key="5">
    <source>
        <dbReference type="Proteomes" id="UP001597414"/>
    </source>
</evidence>
<dbReference type="CDD" id="cd12164">
    <property type="entry name" value="GDH_like_2"/>
    <property type="match status" value="1"/>
</dbReference>
<dbReference type="Proteomes" id="UP001597414">
    <property type="component" value="Unassembled WGS sequence"/>
</dbReference>
<sequence>MGIAIISPGRDVSIWVENITKIDKNIKVQVFPEIKDTEDVQAVILWQHPHGILDSFPNLKLICSMGAGVDHILTDKNIPGHLPITRIVDEKLTFSMTNYVIMGVLNFHRQIFRYLKDKNRKVWDMSNPEIAVRVGVMGSGELGGDVIEKLSYMGIEVVGLGNSPKTGLDYPYFDKSQTEEFLKAINVLVCMLPLTKETEGILNMDLFRKCNKGTYLINVARGKHLIEEDLLLAIEEGLISGALLDVFQNEPLPESHPFWLKEEITITPHIASVTNPEAASPQIVENYHRMKSNMKLLNEIDRNKGY</sequence>
<evidence type="ECO:0000256" key="2">
    <source>
        <dbReference type="ARBA" id="ARBA00023027"/>
    </source>
</evidence>
<dbReference type="PANTHER" id="PTHR43333:SF1">
    <property type="entry name" value="D-ISOMER SPECIFIC 2-HYDROXYACID DEHYDROGENASE NAD-BINDING DOMAIN-CONTAINING PROTEIN"/>
    <property type="match status" value="1"/>
</dbReference>
<comment type="caution">
    <text evidence="4">The sequence shown here is derived from an EMBL/GenBank/DDBJ whole genome shotgun (WGS) entry which is preliminary data.</text>
</comment>
<dbReference type="InterPro" id="IPR006140">
    <property type="entry name" value="D-isomer_DH_NAD-bd"/>
</dbReference>
<proteinExistence type="predicted"/>
<dbReference type="PANTHER" id="PTHR43333">
    <property type="entry name" value="2-HACID_DH_C DOMAIN-CONTAINING PROTEIN"/>
    <property type="match status" value="1"/>
</dbReference>
<evidence type="ECO:0000313" key="4">
    <source>
        <dbReference type="EMBL" id="MFD2201287.1"/>
    </source>
</evidence>
<reference evidence="5" key="1">
    <citation type="journal article" date="2019" name="Int. J. Syst. Evol. Microbiol.">
        <title>The Global Catalogue of Microorganisms (GCM) 10K type strain sequencing project: providing services to taxonomists for standard genome sequencing and annotation.</title>
        <authorList>
            <consortium name="The Broad Institute Genomics Platform"/>
            <consortium name="The Broad Institute Genome Sequencing Center for Infectious Disease"/>
            <person name="Wu L."/>
            <person name="Ma J."/>
        </authorList>
    </citation>
    <scope>NUCLEOTIDE SEQUENCE [LARGE SCALE GENOMIC DNA]</scope>
    <source>
        <strain evidence="5">KCTC 19812</strain>
    </source>
</reference>
<accession>A0ABW5B592</accession>
<organism evidence="4 5">
    <name type="scientific">Shivajiella indica</name>
    <dbReference type="NCBI Taxonomy" id="872115"/>
    <lineage>
        <taxon>Bacteria</taxon>
        <taxon>Pseudomonadati</taxon>
        <taxon>Bacteroidota</taxon>
        <taxon>Cytophagia</taxon>
        <taxon>Cytophagales</taxon>
        <taxon>Cyclobacteriaceae</taxon>
        <taxon>Shivajiella</taxon>
    </lineage>
</organism>